<gene>
    <name evidence="7" type="ORF">COX37_02435</name>
</gene>
<feature type="domain" description="Sodium/calcium exchanger membrane region" evidence="6">
    <location>
        <begin position="8"/>
        <end position="161"/>
    </location>
</feature>
<sequence>MILEICELIGSMVVILVGCELFANAVEHIGRKFSLSHATAGSLLAAIGTTMPETIVPILALIFGGEHGEAVGIGAILGAPFMLLTLTIFLIGSTVLIMKLKGKRKTTELNISAGAISFDLKFFIFSFIFVLIGSLLYNATDFKFINYFLAFVLVGLYVYYVKVTLNHKKEEGETYEEFFYLTKYFSLKPEMFNVYLQLFVGLVMIIFGAKFFVANLIFVGTEIGVSMLVLSLLIAPIATELPEKYNSVTWLLKKKDTLAMSNITGAVAFQSTMIVALGLLFTEWKLDSYTLLNIAIALTSGILIFSFLKIKKKINAEILLFGGLFYALYIILAL</sequence>
<feature type="transmembrane region" description="Helical" evidence="5">
    <location>
        <begin position="42"/>
        <end position="64"/>
    </location>
</feature>
<dbReference type="Pfam" id="PF01699">
    <property type="entry name" value="Na_Ca_ex"/>
    <property type="match status" value="2"/>
</dbReference>
<feature type="transmembrane region" description="Helical" evidence="5">
    <location>
        <begin position="259"/>
        <end position="282"/>
    </location>
</feature>
<feature type="transmembrane region" description="Helical" evidence="5">
    <location>
        <begin position="192"/>
        <end position="211"/>
    </location>
</feature>
<name>A0A2G9YVH6_9BACT</name>
<feature type="transmembrane region" description="Helical" evidence="5">
    <location>
        <begin position="288"/>
        <end position="307"/>
    </location>
</feature>
<evidence type="ECO:0000256" key="3">
    <source>
        <dbReference type="ARBA" id="ARBA00022989"/>
    </source>
</evidence>
<feature type="transmembrane region" description="Helical" evidence="5">
    <location>
        <begin position="217"/>
        <end position="238"/>
    </location>
</feature>
<dbReference type="GO" id="GO:0006874">
    <property type="term" value="P:intracellular calcium ion homeostasis"/>
    <property type="evidence" value="ECO:0007669"/>
    <property type="project" value="TreeGrafter"/>
</dbReference>
<organism evidence="7 8">
    <name type="scientific">Candidatus Nealsonbacteria bacterium CG23_combo_of_CG06-09_8_20_14_all_39_17</name>
    <dbReference type="NCBI Taxonomy" id="1974722"/>
    <lineage>
        <taxon>Bacteria</taxon>
        <taxon>Candidatus Nealsoniibacteriota</taxon>
    </lineage>
</organism>
<evidence type="ECO:0000256" key="4">
    <source>
        <dbReference type="ARBA" id="ARBA00023136"/>
    </source>
</evidence>
<dbReference type="InterPro" id="IPR004837">
    <property type="entry name" value="NaCa_Exmemb"/>
</dbReference>
<comment type="subcellular location">
    <subcellularLocation>
        <location evidence="1">Membrane</location>
        <topology evidence="1">Multi-pass membrane protein</topology>
    </subcellularLocation>
</comment>
<comment type="caution">
    <text evidence="7">The sequence shown here is derived from an EMBL/GenBank/DDBJ whole genome shotgun (WGS) entry which is preliminary data.</text>
</comment>
<dbReference type="EMBL" id="PCRO01000030">
    <property type="protein sequence ID" value="PIP22743.1"/>
    <property type="molecule type" value="Genomic_DNA"/>
</dbReference>
<feature type="transmembrane region" description="Helical" evidence="5">
    <location>
        <begin position="144"/>
        <end position="161"/>
    </location>
</feature>
<dbReference type="Proteomes" id="UP000229976">
    <property type="component" value="Unassembled WGS sequence"/>
</dbReference>
<dbReference type="PANTHER" id="PTHR10846">
    <property type="entry name" value="SODIUM/POTASSIUM/CALCIUM EXCHANGER"/>
    <property type="match status" value="1"/>
</dbReference>
<dbReference type="GO" id="GO:0008273">
    <property type="term" value="F:calcium, potassium:sodium antiporter activity"/>
    <property type="evidence" value="ECO:0007669"/>
    <property type="project" value="TreeGrafter"/>
</dbReference>
<accession>A0A2G9YVH6</accession>
<dbReference type="GO" id="GO:0005262">
    <property type="term" value="F:calcium channel activity"/>
    <property type="evidence" value="ECO:0007669"/>
    <property type="project" value="TreeGrafter"/>
</dbReference>
<protein>
    <recommendedName>
        <fullName evidence="6">Sodium/calcium exchanger membrane region domain-containing protein</fullName>
    </recommendedName>
</protein>
<dbReference type="InterPro" id="IPR044880">
    <property type="entry name" value="NCX_ion-bd_dom_sf"/>
</dbReference>
<keyword evidence="3 5" id="KW-1133">Transmembrane helix</keyword>
<evidence type="ECO:0000313" key="7">
    <source>
        <dbReference type="EMBL" id="PIP22743.1"/>
    </source>
</evidence>
<dbReference type="GO" id="GO:0005886">
    <property type="term" value="C:plasma membrane"/>
    <property type="evidence" value="ECO:0007669"/>
    <property type="project" value="TreeGrafter"/>
</dbReference>
<feature type="transmembrane region" description="Helical" evidence="5">
    <location>
        <begin position="118"/>
        <end position="138"/>
    </location>
</feature>
<evidence type="ECO:0000256" key="1">
    <source>
        <dbReference type="ARBA" id="ARBA00004141"/>
    </source>
</evidence>
<keyword evidence="2 5" id="KW-0812">Transmembrane</keyword>
<dbReference type="Gene3D" id="1.20.1420.30">
    <property type="entry name" value="NCX, central ion-binding region"/>
    <property type="match status" value="1"/>
</dbReference>
<evidence type="ECO:0000313" key="8">
    <source>
        <dbReference type="Proteomes" id="UP000229976"/>
    </source>
</evidence>
<feature type="transmembrane region" description="Helical" evidence="5">
    <location>
        <begin position="70"/>
        <end position="97"/>
    </location>
</feature>
<reference evidence="7 8" key="1">
    <citation type="submission" date="2017-09" db="EMBL/GenBank/DDBJ databases">
        <title>Depth-based differentiation of microbial function through sediment-hosted aquifers and enrichment of novel symbionts in the deep terrestrial subsurface.</title>
        <authorList>
            <person name="Probst A.J."/>
            <person name="Ladd B."/>
            <person name="Jarett J.K."/>
            <person name="Geller-Mcgrath D.E."/>
            <person name="Sieber C.M."/>
            <person name="Emerson J.B."/>
            <person name="Anantharaman K."/>
            <person name="Thomas B.C."/>
            <person name="Malmstrom R."/>
            <person name="Stieglmeier M."/>
            <person name="Klingl A."/>
            <person name="Woyke T."/>
            <person name="Ryan C.M."/>
            <person name="Banfield J.F."/>
        </authorList>
    </citation>
    <scope>NUCLEOTIDE SEQUENCE [LARGE SCALE GENOMIC DNA]</scope>
    <source>
        <strain evidence="7">CG23_combo_of_CG06-09_8_20_14_all_39_17</strain>
    </source>
</reference>
<dbReference type="InterPro" id="IPR004481">
    <property type="entry name" value="K/Na/Ca-exchanger"/>
</dbReference>
<dbReference type="PANTHER" id="PTHR10846:SF8">
    <property type="entry name" value="INNER MEMBRANE PROTEIN YRBG"/>
    <property type="match status" value="1"/>
</dbReference>
<keyword evidence="4 5" id="KW-0472">Membrane</keyword>
<evidence type="ECO:0000256" key="5">
    <source>
        <dbReference type="SAM" id="Phobius"/>
    </source>
</evidence>
<proteinExistence type="predicted"/>
<dbReference type="AlphaFoldDB" id="A0A2G9YVH6"/>
<feature type="domain" description="Sodium/calcium exchanger membrane region" evidence="6">
    <location>
        <begin position="195"/>
        <end position="332"/>
    </location>
</feature>
<evidence type="ECO:0000256" key="2">
    <source>
        <dbReference type="ARBA" id="ARBA00022692"/>
    </source>
</evidence>
<evidence type="ECO:0000259" key="6">
    <source>
        <dbReference type="Pfam" id="PF01699"/>
    </source>
</evidence>
<feature type="transmembrane region" description="Helical" evidence="5">
    <location>
        <begin position="314"/>
        <end position="332"/>
    </location>
</feature>